<reference evidence="3 4" key="1">
    <citation type="submission" date="2016-08" db="EMBL/GenBank/DDBJ databases">
        <title>Analysis of Carbohydrate Active Enzymes in Thermogemmatispora T81 Reveals Carbohydrate Degradation Ability.</title>
        <authorList>
            <person name="Tomazini A."/>
            <person name="Lal S."/>
            <person name="Stott M."/>
            <person name="Henrissat B."/>
            <person name="Polikarpov I."/>
            <person name="Sparling R."/>
            <person name="Levin D.B."/>
        </authorList>
    </citation>
    <scope>NUCLEOTIDE SEQUENCE [LARGE SCALE GENOMIC DNA]</scope>
    <source>
        <strain evidence="3 4">T81</strain>
    </source>
</reference>
<feature type="region of interest" description="Disordered" evidence="1">
    <location>
        <begin position="76"/>
        <end position="96"/>
    </location>
</feature>
<feature type="compositionally biased region" description="Low complexity" evidence="1">
    <location>
        <begin position="120"/>
        <end position="129"/>
    </location>
</feature>
<dbReference type="Proteomes" id="UP000248706">
    <property type="component" value="Unassembled WGS sequence"/>
</dbReference>
<evidence type="ECO:0000313" key="4">
    <source>
        <dbReference type="Proteomes" id="UP000248706"/>
    </source>
</evidence>
<dbReference type="RefSeq" id="WP_112430297.1">
    <property type="nucleotide sequence ID" value="NZ_MCIF01000002.1"/>
</dbReference>
<feature type="compositionally biased region" description="Polar residues" evidence="1">
    <location>
        <begin position="429"/>
        <end position="447"/>
    </location>
</feature>
<comment type="caution">
    <text evidence="3">The sequence shown here is derived from an EMBL/GenBank/DDBJ whole genome shotgun (WGS) entry which is preliminary data.</text>
</comment>
<dbReference type="AlphaFoldDB" id="A0A328VFK8"/>
<feature type="region of interest" description="Disordered" evidence="1">
    <location>
        <begin position="425"/>
        <end position="447"/>
    </location>
</feature>
<evidence type="ECO:0000256" key="1">
    <source>
        <dbReference type="SAM" id="MobiDB-lite"/>
    </source>
</evidence>
<evidence type="ECO:0000256" key="2">
    <source>
        <dbReference type="SAM" id="Phobius"/>
    </source>
</evidence>
<feature type="region of interest" description="Disordered" evidence="1">
    <location>
        <begin position="113"/>
        <end position="138"/>
    </location>
</feature>
<dbReference type="OrthoDB" id="152973at2"/>
<accession>A0A328VFK8</accession>
<feature type="region of interest" description="Disordered" evidence="1">
    <location>
        <begin position="1"/>
        <end position="64"/>
    </location>
</feature>
<sequence>MTNERMERRLYRRSPGRQYSQEDYEDLRSQSYRGQTEQTRWPSASSSRTPSGSLLTRRPDLRRTRQLMRQSILASKREEMSLHSEGVLTAPPETEEELLPSVRGRSHTLYSRELYATAGPRPSRLPSRRQLPEEEEAEEWSDEAIALVEDEAGQYGFAPPEFEESYNQERYGRAMAAAGRYENELLEDEEEGSAFSKSEPLPPVRRRATRHLATRRLAELEPEEFLPPEEEEYYEEEKPRRRKRILTRRRVLVGLGVAATGGAVVAASQLAPKIPETIGNTASNIERQVADAFNRGFQAGADSVRKELISSLENIEGVSLDAAIAAARLLRTAYNVFVSPLLTLAANVTGDFLNVTLRAFKQARQWLANIGQDNQVLAALQTVLESWSTQVKQMPKQLQAITDADLDGAQTYLRGVQRTLAAEKAKLNAGSQQATPSPSPTASTRKS</sequence>
<feature type="transmembrane region" description="Helical" evidence="2">
    <location>
        <begin position="251"/>
        <end position="271"/>
    </location>
</feature>
<dbReference type="EMBL" id="MCIF01000002">
    <property type="protein sequence ID" value="RAQ96598.1"/>
    <property type="molecule type" value="Genomic_DNA"/>
</dbReference>
<protein>
    <submittedName>
        <fullName evidence="3">Uncharacterized protein</fullName>
    </submittedName>
</protein>
<keyword evidence="2" id="KW-0812">Transmembrane</keyword>
<gene>
    <name evidence="3" type="ORF">A4R35_13710</name>
</gene>
<keyword evidence="2" id="KW-1133">Transmembrane helix</keyword>
<feature type="compositionally biased region" description="Low complexity" evidence="1">
    <location>
        <begin position="42"/>
        <end position="56"/>
    </location>
</feature>
<proteinExistence type="predicted"/>
<name>A0A328VFK8_9CHLR</name>
<organism evidence="3 4">
    <name type="scientific">Thermogemmatispora tikiterensis</name>
    <dbReference type="NCBI Taxonomy" id="1825093"/>
    <lineage>
        <taxon>Bacteria</taxon>
        <taxon>Bacillati</taxon>
        <taxon>Chloroflexota</taxon>
        <taxon>Ktedonobacteria</taxon>
        <taxon>Thermogemmatisporales</taxon>
        <taxon>Thermogemmatisporaceae</taxon>
        <taxon>Thermogemmatispora</taxon>
    </lineage>
</organism>
<keyword evidence="2" id="KW-0472">Membrane</keyword>
<feature type="compositionally biased region" description="Polar residues" evidence="1">
    <location>
        <begin position="29"/>
        <end position="41"/>
    </location>
</feature>
<keyword evidence="4" id="KW-1185">Reference proteome</keyword>
<evidence type="ECO:0000313" key="3">
    <source>
        <dbReference type="EMBL" id="RAQ96598.1"/>
    </source>
</evidence>